<feature type="domain" description="FAS1" evidence="2">
    <location>
        <begin position="71"/>
        <end position="202"/>
    </location>
</feature>
<dbReference type="OrthoDB" id="9800666at2"/>
<evidence type="ECO:0000256" key="1">
    <source>
        <dbReference type="SAM" id="SignalP"/>
    </source>
</evidence>
<dbReference type="FunFam" id="2.30.180.10:FF:000019">
    <property type="entry name" value="Cell surface lipoprotein"/>
    <property type="match status" value="1"/>
</dbReference>
<dbReference type="InterPro" id="IPR036378">
    <property type="entry name" value="FAS1_dom_sf"/>
</dbReference>
<accession>A0A2T1DK58</accession>
<dbReference type="Gene3D" id="2.30.180.10">
    <property type="entry name" value="FAS1 domain"/>
    <property type="match status" value="1"/>
</dbReference>
<gene>
    <name evidence="3" type="ORF">C7B65_05620</name>
</gene>
<reference evidence="3 4" key="2">
    <citation type="submission" date="2018-03" db="EMBL/GenBank/DDBJ databases">
        <title>The ancient ancestry and fast evolution of plastids.</title>
        <authorList>
            <person name="Moore K.R."/>
            <person name="Magnabosco C."/>
            <person name="Momper L."/>
            <person name="Gold D.A."/>
            <person name="Bosak T."/>
            <person name="Fournier G.P."/>
        </authorList>
    </citation>
    <scope>NUCLEOTIDE SEQUENCE [LARGE SCALE GENOMIC DNA]</scope>
    <source>
        <strain evidence="3 4">ULC007</strain>
    </source>
</reference>
<evidence type="ECO:0000313" key="3">
    <source>
        <dbReference type="EMBL" id="PSB20888.1"/>
    </source>
</evidence>
<evidence type="ECO:0000313" key="4">
    <source>
        <dbReference type="Proteomes" id="UP000238634"/>
    </source>
</evidence>
<feature type="chain" id="PRO_5015715465" evidence="1">
    <location>
        <begin position="32"/>
        <end position="209"/>
    </location>
</feature>
<organism evidence="3 4">
    <name type="scientific">Phormidesmis priestleyi ULC007</name>
    <dbReference type="NCBI Taxonomy" id="1920490"/>
    <lineage>
        <taxon>Bacteria</taxon>
        <taxon>Bacillati</taxon>
        <taxon>Cyanobacteriota</taxon>
        <taxon>Cyanophyceae</taxon>
        <taxon>Leptolyngbyales</taxon>
        <taxon>Leptolyngbyaceae</taxon>
        <taxon>Phormidesmis</taxon>
    </lineage>
</organism>
<dbReference type="PANTHER" id="PTHR10900">
    <property type="entry name" value="PERIOSTIN-RELATED"/>
    <property type="match status" value="1"/>
</dbReference>
<dbReference type="SUPFAM" id="SSF82153">
    <property type="entry name" value="FAS1 domain"/>
    <property type="match status" value="1"/>
</dbReference>
<dbReference type="InterPro" id="IPR000782">
    <property type="entry name" value="FAS1_domain"/>
</dbReference>
<proteinExistence type="predicted"/>
<dbReference type="EMBL" id="PVWG01000004">
    <property type="protein sequence ID" value="PSB20888.1"/>
    <property type="molecule type" value="Genomic_DNA"/>
</dbReference>
<dbReference type="PANTHER" id="PTHR10900:SF77">
    <property type="entry name" value="FI19380P1"/>
    <property type="match status" value="1"/>
</dbReference>
<dbReference type="GO" id="GO:0005615">
    <property type="term" value="C:extracellular space"/>
    <property type="evidence" value="ECO:0007669"/>
    <property type="project" value="TreeGrafter"/>
</dbReference>
<dbReference type="STRING" id="1920490.GCA_001895925_03502"/>
<dbReference type="SMART" id="SM00554">
    <property type="entry name" value="FAS1"/>
    <property type="match status" value="1"/>
</dbReference>
<dbReference type="AlphaFoldDB" id="A0A2T1DK58"/>
<reference evidence="3 4" key="1">
    <citation type="submission" date="2018-02" db="EMBL/GenBank/DDBJ databases">
        <authorList>
            <person name="Cohen D.B."/>
            <person name="Kent A.D."/>
        </authorList>
    </citation>
    <scope>NUCLEOTIDE SEQUENCE [LARGE SCALE GENOMIC DNA]</scope>
    <source>
        <strain evidence="3 4">ULC007</strain>
    </source>
</reference>
<protein>
    <submittedName>
        <fullName evidence="3">Fasciclin</fullName>
    </submittedName>
</protein>
<dbReference type="PROSITE" id="PS50213">
    <property type="entry name" value="FAS1"/>
    <property type="match status" value="1"/>
</dbReference>
<keyword evidence="1" id="KW-0732">Signal</keyword>
<dbReference type="InterPro" id="IPR050904">
    <property type="entry name" value="Adhesion/Biosynth-related"/>
</dbReference>
<dbReference type="RefSeq" id="WP_106253943.1">
    <property type="nucleotide sequence ID" value="NZ_MPPI01000008.1"/>
</dbReference>
<evidence type="ECO:0000259" key="2">
    <source>
        <dbReference type="PROSITE" id="PS50213"/>
    </source>
</evidence>
<comment type="caution">
    <text evidence="3">The sequence shown here is derived from an EMBL/GenBank/DDBJ whole genome shotgun (WGS) entry which is preliminary data.</text>
</comment>
<dbReference type="Pfam" id="PF02469">
    <property type="entry name" value="Fasciclin"/>
    <property type="match status" value="1"/>
</dbReference>
<sequence length="209" mass="21397">MNLKAFALMKTLSLAGFLSLGALVVPNPSQAADMPMAAPISLPTIPPATKTAEPVSSPTPIAAPGAMTASEKTIVEIASTNDSFKTLTAALKAAGLVETLSSPGPFTVFAPTDAAFAALPKGTVEELLKPENKAILVKVLTYHVVSGEVLSTNLKSGNVKTVEGSPVMVKVGTSSVMVNNAKVVKADIKASNGVIHVIDRVILPSARAK</sequence>
<name>A0A2T1DK58_9CYAN</name>
<keyword evidence="4" id="KW-1185">Reference proteome</keyword>
<dbReference type="Proteomes" id="UP000238634">
    <property type="component" value="Unassembled WGS sequence"/>
</dbReference>
<feature type="signal peptide" evidence="1">
    <location>
        <begin position="1"/>
        <end position="31"/>
    </location>
</feature>